<dbReference type="InterPro" id="IPR003615">
    <property type="entry name" value="HNH_nuc"/>
</dbReference>
<protein>
    <recommendedName>
        <fullName evidence="3">HNH endonuclease</fullName>
    </recommendedName>
</protein>
<gene>
    <name evidence="1" type="ORF">ISU10_03435</name>
</gene>
<proteinExistence type="predicted"/>
<keyword evidence="2" id="KW-1185">Reference proteome</keyword>
<evidence type="ECO:0008006" key="3">
    <source>
        <dbReference type="Google" id="ProtNLM"/>
    </source>
</evidence>
<comment type="caution">
    <text evidence="1">The sequence shown here is derived from an EMBL/GenBank/DDBJ whole genome shotgun (WGS) entry which is preliminary data.</text>
</comment>
<name>A0A930VFZ8_9ACTN</name>
<organism evidence="1 2">
    <name type="scientific">Nocardioides agariphilus</name>
    <dbReference type="NCBI Taxonomy" id="433664"/>
    <lineage>
        <taxon>Bacteria</taxon>
        <taxon>Bacillati</taxon>
        <taxon>Actinomycetota</taxon>
        <taxon>Actinomycetes</taxon>
        <taxon>Propionibacteriales</taxon>
        <taxon>Nocardioidaceae</taxon>
        <taxon>Nocardioides</taxon>
    </lineage>
</organism>
<accession>A0A930VFZ8</accession>
<dbReference type="Gene3D" id="1.10.30.50">
    <property type="match status" value="1"/>
</dbReference>
<dbReference type="CDD" id="cd00085">
    <property type="entry name" value="HNHc"/>
    <property type="match status" value="1"/>
</dbReference>
<evidence type="ECO:0000313" key="2">
    <source>
        <dbReference type="Proteomes" id="UP000660668"/>
    </source>
</evidence>
<evidence type="ECO:0000313" key="1">
    <source>
        <dbReference type="EMBL" id="MBF4766819.1"/>
    </source>
</evidence>
<dbReference type="AlphaFoldDB" id="A0A930VFZ8"/>
<reference evidence="1" key="1">
    <citation type="submission" date="2020-11" db="EMBL/GenBank/DDBJ databases">
        <title>Nocardioides cynanchi sp. nov., isolated from soil of rhizosphere of Cynanchum wilfordii.</title>
        <authorList>
            <person name="Lee J.-S."/>
            <person name="Suh M.K."/>
            <person name="Kim J.-S."/>
        </authorList>
    </citation>
    <scope>NUCLEOTIDE SEQUENCE</scope>
    <source>
        <strain evidence="1">KCTC 19276</strain>
    </source>
</reference>
<dbReference type="EMBL" id="JADKPO010000003">
    <property type="protein sequence ID" value="MBF4766819.1"/>
    <property type="molecule type" value="Genomic_DNA"/>
</dbReference>
<dbReference type="Proteomes" id="UP000660668">
    <property type="component" value="Unassembled WGS sequence"/>
</dbReference>
<dbReference type="RefSeq" id="WP_194694966.1">
    <property type="nucleotide sequence ID" value="NZ_JADKPO010000003.1"/>
</dbReference>
<sequence length="469" mass="50940">MPDDVLDTPNEVLALARTNETEIRQRELLRLRLAYHWAILHPATTQTGTQGPDGAILTLLEKPDSLGGDGTPAVAAFTHETLAAALDLTPAAAAGLIGDALDLHHRLPILLKRVEALQVPTWQARRVAVQTRHLPLDGARWVDTQLATRTDGAIGPLITDRLVAHAAANLDPQTTQSEEEQAQASWGLEVSHPAPTDYTGTSHLTISGDTPTLKDFHTLVATLAHHLHQSGDTSPLGVRKITAIRIITHLAAGVLTGHRPHDQAGQADLATMATMATVATLAGLHPEDLERLSKAVTRHGSKIKLIVHLDSDDLEIATTPDGGTETALATGRIERLGAATIARLRAWVGHTAVQILPVLNMARRDAVDSHDPPTWMRELVILRDQTCIFPRCSIDARTCDLDHPVPYKPLEEGGPPGQTHPENLAPLCRRHHRAKTAGTWRYHAMPEGYHAHGPHNTHYLRTPRGSKRI</sequence>